<dbReference type="PANTHER" id="PTHR43785:SF3">
    <property type="entry name" value="GS CATALYTIC DOMAIN-CONTAINING PROTEIN"/>
    <property type="match status" value="1"/>
</dbReference>
<evidence type="ECO:0000259" key="9">
    <source>
        <dbReference type="PROSITE" id="PS51987"/>
    </source>
</evidence>
<dbReference type="GO" id="GO:0006542">
    <property type="term" value="P:glutamine biosynthetic process"/>
    <property type="evidence" value="ECO:0007669"/>
    <property type="project" value="InterPro"/>
</dbReference>
<dbReference type="InterPro" id="IPR008146">
    <property type="entry name" value="Gln_synth_cat_dom"/>
</dbReference>
<evidence type="ECO:0000256" key="2">
    <source>
        <dbReference type="ARBA" id="ARBA00009897"/>
    </source>
</evidence>
<dbReference type="PROSITE" id="PS00181">
    <property type="entry name" value="GLNA_ATP"/>
    <property type="match status" value="1"/>
</dbReference>
<evidence type="ECO:0000256" key="5">
    <source>
        <dbReference type="ARBA" id="ARBA00022840"/>
    </source>
</evidence>
<dbReference type="GO" id="GO:0004356">
    <property type="term" value="F:glutamine synthetase activity"/>
    <property type="evidence" value="ECO:0007669"/>
    <property type="project" value="InterPro"/>
</dbReference>
<sequence length="441" mass="47997">MKDLSNWFSERGISRVECLIPDMAGTARGKRVASASLANAELRFPLVGLVQSISGDCQQQLVPATDPDMCLLADYASLRPLPWASEPTAQLIYDCHHENGAPIPQAPRNVLKRVLAQYQALGLQPVVAPEMEFYLTAPSAGPGLSPAAPGGRHGRCETRRQPYSLDAADAFSPVLDDIYRYCHAQGIGAAAVLHEVGRGQLEINLDHGDALDLADQVFLFKRTVHEAARQHGLIATFMAKPMADDAGSAMHIHQSLIRQQTGQNVFSLADGSASPTFFHYIGGLQRYLPQAMLLFAPYVNSFRRLAPFSAAPINVAWGYDNRSCGLRVPNSPPAARRVENRLPGVDANPYLALAATLACGLLGIRQEIQPDAARQDSAYDLPYAFPRTLGGAITALQNSHDLAELLGSEFVSSYCALKKVEDDEFNRIVTPWELENLLENV</sequence>
<comment type="similarity">
    <text evidence="2 7 8">Belongs to the glutamine synthetase family.</text>
</comment>
<comment type="caution">
    <text evidence="10">The sequence shown here is derived from an EMBL/GenBank/DDBJ whole genome shotgun (WGS) entry which is preliminary data.</text>
</comment>
<dbReference type="SUPFAM" id="SSF55931">
    <property type="entry name" value="Glutamine synthetase/guanido kinase"/>
    <property type="match status" value="1"/>
</dbReference>
<dbReference type="Pfam" id="PF00120">
    <property type="entry name" value="Gln-synt_C"/>
    <property type="match status" value="1"/>
</dbReference>
<dbReference type="FunFam" id="3.30.590.10:FF:000005">
    <property type="entry name" value="Probable glutamine synthetase"/>
    <property type="match status" value="1"/>
</dbReference>
<reference evidence="10 11" key="1">
    <citation type="submission" date="2019-12" db="EMBL/GenBank/DDBJ databases">
        <title>Neisseriaceae gen. nov. sp. Genome sequencing and assembly.</title>
        <authorList>
            <person name="Liu Z."/>
            <person name="Li A."/>
        </authorList>
    </citation>
    <scope>NUCLEOTIDE SEQUENCE [LARGE SCALE GENOMIC DNA]</scope>
    <source>
        <strain evidence="10 11">B2N2-7</strain>
    </source>
</reference>
<feature type="domain" description="GS catalytic" evidence="9">
    <location>
        <begin position="107"/>
        <end position="441"/>
    </location>
</feature>
<proteinExistence type="inferred from homology"/>
<dbReference type="SMART" id="SM01230">
    <property type="entry name" value="Gln-synt_C"/>
    <property type="match status" value="1"/>
</dbReference>
<evidence type="ECO:0000256" key="6">
    <source>
        <dbReference type="ARBA" id="ARBA00022842"/>
    </source>
</evidence>
<dbReference type="GO" id="GO:0005524">
    <property type="term" value="F:ATP binding"/>
    <property type="evidence" value="ECO:0007669"/>
    <property type="project" value="UniProtKB-KW"/>
</dbReference>
<dbReference type="PROSITE" id="PS51987">
    <property type="entry name" value="GS_CATALYTIC"/>
    <property type="match status" value="1"/>
</dbReference>
<dbReference type="Gene3D" id="3.30.590.10">
    <property type="entry name" value="Glutamine synthetase/guanido kinase, catalytic domain"/>
    <property type="match status" value="1"/>
</dbReference>
<keyword evidence="11" id="KW-1185">Reference proteome</keyword>
<keyword evidence="5" id="KW-0067">ATP-binding</keyword>
<dbReference type="AlphaFoldDB" id="A0A845C0W2"/>
<evidence type="ECO:0000313" key="11">
    <source>
        <dbReference type="Proteomes" id="UP000467214"/>
    </source>
</evidence>
<dbReference type="EMBL" id="WSSB01000022">
    <property type="protein sequence ID" value="MXR38353.1"/>
    <property type="molecule type" value="Genomic_DNA"/>
</dbReference>
<evidence type="ECO:0000256" key="7">
    <source>
        <dbReference type="PROSITE-ProRule" id="PRU01331"/>
    </source>
</evidence>
<name>A0A845C0W2_9NEIS</name>
<accession>A0A845C0W2</accession>
<protein>
    <submittedName>
        <fullName evidence="10">Glutamine synthetase</fullName>
    </submittedName>
</protein>
<evidence type="ECO:0000313" key="10">
    <source>
        <dbReference type="EMBL" id="MXR38353.1"/>
    </source>
</evidence>
<dbReference type="PANTHER" id="PTHR43785">
    <property type="entry name" value="GAMMA-GLUTAMYLPUTRESCINE SYNTHETASE"/>
    <property type="match status" value="1"/>
</dbReference>
<evidence type="ECO:0000256" key="8">
    <source>
        <dbReference type="RuleBase" id="RU000384"/>
    </source>
</evidence>
<organism evidence="10 11">
    <name type="scientific">Craterilacuibacter sinensis</name>
    <dbReference type="NCBI Taxonomy" id="2686017"/>
    <lineage>
        <taxon>Bacteria</taxon>
        <taxon>Pseudomonadati</taxon>
        <taxon>Pseudomonadota</taxon>
        <taxon>Betaproteobacteria</taxon>
        <taxon>Neisseriales</taxon>
        <taxon>Neisseriaceae</taxon>
        <taxon>Craterilacuibacter</taxon>
    </lineage>
</organism>
<dbReference type="InterPro" id="IPR036651">
    <property type="entry name" value="Gln_synt_N_sf"/>
</dbReference>
<keyword evidence="3" id="KW-0436">Ligase</keyword>
<keyword evidence="4" id="KW-0547">Nucleotide-binding</keyword>
<evidence type="ECO:0000256" key="3">
    <source>
        <dbReference type="ARBA" id="ARBA00022598"/>
    </source>
</evidence>
<evidence type="ECO:0000256" key="4">
    <source>
        <dbReference type="ARBA" id="ARBA00022741"/>
    </source>
</evidence>
<dbReference type="Gene3D" id="3.10.20.70">
    <property type="entry name" value="Glutamine synthetase, N-terminal domain"/>
    <property type="match status" value="1"/>
</dbReference>
<gene>
    <name evidence="10" type="ORF">GQF02_15380</name>
</gene>
<keyword evidence="6" id="KW-0460">Magnesium</keyword>
<evidence type="ECO:0000256" key="1">
    <source>
        <dbReference type="ARBA" id="ARBA00001946"/>
    </source>
</evidence>
<dbReference type="SUPFAM" id="SSF54368">
    <property type="entry name" value="Glutamine synthetase, N-terminal domain"/>
    <property type="match status" value="1"/>
</dbReference>
<comment type="cofactor">
    <cofactor evidence="1">
        <name>Mg(2+)</name>
        <dbReference type="ChEBI" id="CHEBI:18420"/>
    </cofactor>
</comment>
<dbReference type="InterPro" id="IPR027303">
    <property type="entry name" value="Gln_synth_gly_rich_site"/>
</dbReference>
<dbReference type="GO" id="GO:0006598">
    <property type="term" value="P:polyamine catabolic process"/>
    <property type="evidence" value="ECO:0007669"/>
    <property type="project" value="TreeGrafter"/>
</dbReference>
<dbReference type="InterPro" id="IPR014746">
    <property type="entry name" value="Gln_synth/guanido_kin_cat_dom"/>
</dbReference>
<dbReference type="Proteomes" id="UP000467214">
    <property type="component" value="Unassembled WGS sequence"/>
</dbReference>